<feature type="compositionally biased region" description="Pro residues" evidence="7">
    <location>
        <begin position="267"/>
        <end position="277"/>
    </location>
</feature>
<dbReference type="Pfam" id="PF02518">
    <property type="entry name" value="HATPase_c"/>
    <property type="match status" value="1"/>
</dbReference>
<dbReference type="GO" id="GO:0006935">
    <property type="term" value="P:chemotaxis"/>
    <property type="evidence" value="ECO:0007669"/>
    <property type="project" value="InterPro"/>
</dbReference>
<evidence type="ECO:0000259" key="10">
    <source>
        <dbReference type="PROSITE" id="PS50894"/>
    </source>
</evidence>
<comment type="catalytic activity">
    <reaction evidence="1">
        <text>ATP + protein L-histidine = ADP + protein N-phospho-L-histidine.</text>
        <dbReference type="EC" id="2.7.13.3"/>
    </reaction>
</comment>
<feature type="domain" description="Histidine kinase" evidence="8">
    <location>
        <begin position="286"/>
        <end position="553"/>
    </location>
</feature>
<dbReference type="Gene3D" id="3.30.565.10">
    <property type="entry name" value="Histidine kinase-like ATPase, C-terminal domain"/>
    <property type="match status" value="1"/>
</dbReference>
<evidence type="ECO:0000256" key="6">
    <source>
        <dbReference type="PROSITE-ProRule" id="PRU00110"/>
    </source>
</evidence>
<dbReference type="SMART" id="SM00073">
    <property type="entry name" value="HPT"/>
    <property type="match status" value="1"/>
</dbReference>
<protein>
    <recommendedName>
        <fullName evidence="2">histidine kinase</fullName>
        <ecNumber evidence="2">2.7.13.3</ecNumber>
    </recommendedName>
</protein>
<dbReference type="InterPro" id="IPR036061">
    <property type="entry name" value="CheW-like_dom_sf"/>
</dbReference>
<dbReference type="PRINTS" id="PR00344">
    <property type="entry name" value="BCTRLSENSOR"/>
</dbReference>
<dbReference type="Pfam" id="PF01584">
    <property type="entry name" value="CheW"/>
    <property type="match status" value="2"/>
</dbReference>
<dbReference type="Gene3D" id="1.20.120.160">
    <property type="entry name" value="HPT domain"/>
    <property type="match status" value="1"/>
</dbReference>
<dbReference type="InterPro" id="IPR004358">
    <property type="entry name" value="Sig_transdc_His_kin-like_C"/>
</dbReference>
<dbReference type="InterPro" id="IPR037006">
    <property type="entry name" value="CheA-like_homodim_sf"/>
</dbReference>
<dbReference type="SMART" id="SM00260">
    <property type="entry name" value="CheW"/>
    <property type="match status" value="1"/>
</dbReference>
<evidence type="ECO:0000313" key="11">
    <source>
        <dbReference type="EMBL" id="BDU77229.1"/>
    </source>
</evidence>
<dbReference type="EC" id="2.7.13.3" evidence="2"/>
<evidence type="ECO:0000313" key="12">
    <source>
        <dbReference type="Proteomes" id="UP001228113"/>
    </source>
</evidence>
<dbReference type="GO" id="GO:0000155">
    <property type="term" value="F:phosphorelay sensor kinase activity"/>
    <property type="evidence" value="ECO:0007669"/>
    <property type="project" value="InterPro"/>
</dbReference>
<dbReference type="PROSITE" id="PS50109">
    <property type="entry name" value="HIS_KIN"/>
    <property type="match status" value="1"/>
</dbReference>
<dbReference type="Gene3D" id="1.10.287.560">
    <property type="entry name" value="Histidine kinase CheA-like, homodimeric domain"/>
    <property type="match status" value="1"/>
</dbReference>
<dbReference type="SUPFAM" id="SSF55874">
    <property type="entry name" value="ATPase domain of HSP90 chaperone/DNA topoisomerase II/histidine kinase"/>
    <property type="match status" value="1"/>
</dbReference>
<evidence type="ECO:0000259" key="8">
    <source>
        <dbReference type="PROSITE" id="PS50109"/>
    </source>
</evidence>
<dbReference type="CDD" id="cd00731">
    <property type="entry name" value="CheA_reg"/>
    <property type="match status" value="1"/>
</dbReference>
<dbReference type="InterPro" id="IPR036097">
    <property type="entry name" value="HisK_dim/P_sf"/>
</dbReference>
<feature type="compositionally biased region" description="Basic and acidic residues" evidence="7">
    <location>
        <begin position="289"/>
        <end position="302"/>
    </location>
</feature>
<feature type="region of interest" description="Disordered" evidence="7">
    <location>
        <begin position="258"/>
        <end position="302"/>
    </location>
</feature>
<proteinExistence type="predicted"/>
<dbReference type="SMART" id="SM01231">
    <property type="entry name" value="H-kinase_dim"/>
    <property type="match status" value="1"/>
</dbReference>
<evidence type="ECO:0000256" key="1">
    <source>
        <dbReference type="ARBA" id="ARBA00000085"/>
    </source>
</evidence>
<reference evidence="11" key="1">
    <citation type="journal article" date="2023" name="Int. J. Syst. Evol. Microbiol.">
        <title>Mesoterricola silvestris gen. nov., sp. nov., Mesoterricola sediminis sp. nov., Geothrix oryzae sp. nov., Geothrix edaphica sp. nov., Geothrix rubra sp. nov., and Geothrix limicola sp. nov., six novel members of Acidobacteriota isolated from soils.</title>
        <authorList>
            <person name="Itoh H."/>
            <person name="Sugisawa Y."/>
            <person name="Mise K."/>
            <person name="Xu Z."/>
            <person name="Kuniyasu M."/>
            <person name="Ushijima N."/>
            <person name="Kawano K."/>
            <person name="Kobayashi E."/>
            <person name="Shiratori Y."/>
            <person name="Masuda Y."/>
            <person name="Senoo K."/>
        </authorList>
    </citation>
    <scope>NUCLEOTIDE SEQUENCE</scope>
    <source>
        <strain evidence="11">W786</strain>
    </source>
</reference>
<feature type="compositionally biased region" description="Basic and acidic residues" evidence="7">
    <location>
        <begin position="630"/>
        <end position="644"/>
    </location>
</feature>
<evidence type="ECO:0000259" key="9">
    <source>
        <dbReference type="PROSITE" id="PS50851"/>
    </source>
</evidence>
<keyword evidence="5" id="KW-0418">Kinase</keyword>
<dbReference type="InterPro" id="IPR036890">
    <property type="entry name" value="HATPase_C_sf"/>
</dbReference>
<evidence type="ECO:0000256" key="2">
    <source>
        <dbReference type="ARBA" id="ARBA00012438"/>
    </source>
</evidence>
<dbReference type="InterPro" id="IPR008207">
    <property type="entry name" value="Sig_transdc_His_kin_Hpt_dom"/>
</dbReference>
<dbReference type="PANTHER" id="PTHR43395:SF1">
    <property type="entry name" value="CHEMOTAXIS PROTEIN CHEA"/>
    <property type="match status" value="1"/>
</dbReference>
<dbReference type="PANTHER" id="PTHR43395">
    <property type="entry name" value="SENSOR HISTIDINE KINASE CHEA"/>
    <property type="match status" value="1"/>
</dbReference>
<dbReference type="PROSITE" id="PS50851">
    <property type="entry name" value="CHEW"/>
    <property type="match status" value="2"/>
</dbReference>
<dbReference type="SUPFAM" id="SSF47384">
    <property type="entry name" value="Homodimeric domain of signal transducing histidine kinase"/>
    <property type="match status" value="1"/>
</dbReference>
<name>A0AA48GT59_9BACT</name>
<dbReference type="SUPFAM" id="SSF47226">
    <property type="entry name" value="Histidine-containing phosphotransfer domain, HPT domain"/>
    <property type="match status" value="1"/>
</dbReference>
<dbReference type="GO" id="GO:0005737">
    <property type="term" value="C:cytoplasm"/>
    <property type="evidence" value="ECO:0007669"/>
    <property type="project" value="InterPro"/>
</dbReference>
<dbReference type="SMART" id="SM00387">
    <property type="entry name" value="HATPase_c"/>
    <property type="match status" value="1"/>
</dbReference>
<dbReference type="InterPro" id="IPR005467">
    <property type="entry name" value="His_kinase_dom"/>
</dbReference>
<feature type="domain" description="CheW-like" evidence="9">
    <location>
        <begin position="755"/>
        <end position="894"/>
    </location>
</feature>
<dbReference type="PROSITE" id="PS50894">
    <property type="entry name" value="HPT"/>
    <property type="match status" value="1"/>
</dbReference>
<keyword evidence="4" id="KW-0808">Transferase</keyword>
<feature type="domain" description="HPt" evidence="10">
    <location>
        <begin position="2"/>
        <end position="108"/>
    </location>
</feature>
<evidence type="ECO:0000256" key="3">
    <source>
        <dbReference type="ARBA" id="ARBA00022553"/>
    </source>
</evidence>
<dbReference type="Gene3D" id="2.40.50.180">
    <property type="entry name" value="CheA-289, Domain 4"/>
    <property type="match status" value="1"/>
</dbReference>
<dbReference type="AlphaFoldDB" id="A0AA48GT59"/>
<dbReference type="Pfam" id="PF01627">
    <property type="entry name" value="Hpt"/>
    <property type="match status" value="1"/>
</dbReference>
<dbReference type="Pfam" id="PF02895">
    <property type="entry name" value="H-kinase_dim"/>
    <property type="match status" value="1"/>
</dbReference>
<dbReference type="InterPro" id="IPR051315">
    <property type="entry name" value="Bact_Chemotaxis_CheA"/>
</dbReference>
<keyword evidence="12" id="KW-1185">Reference proteome</keyword>
<accession>A0AA48GT59</accession>
<dbReference type="KEGG" id="msea:METESE_21870"/>
<dbReference type="InterPro" id="IPR004105">
    <property type="entry name" value="CheA-like_dim"/>
</dbReference>
<dbReference type="CDD" id="cd16916">
    <property type="entry name" value="HATPase_CheA-like"/>
    <property type="match status" value="1"/>
</dbReference>
<feature type="domain" description="CheW-like" evidence="9">
    <location>
        <begin position="555"/>
        <end position="728"/>
    </location>
</feature>
<evidence type="ECO:0000256" key="4">
    <source>
        <dbReference type="ARBA" id="ARBA00022679"/>
    </source>
</evidence>
<dbReference type="EMBL" id="AP027081">
    <property type="protein sequence ID" value="BDU77229.1"/>
    <property type="molecule type" value="Genomic_DNA"/>
</dbReference>
<dbReference type="Proteomes" id="UP001228113">
    <property type="component" value="Chromosome"/>
</dbReference>
<organism evidence="11 12">
    <name type="scientific">Mesoterricola sediminis</name>
    <dbReference type="NCBI Taxonomy" id="2927980"/>
    <lineage>
        <taxon>Bacteria</taxon>
        <taxon>Pseudomonadati</taxon>
        <taxon>Acidobacteriota</taxon>
        <taxon>Holophagae</taxon>
        <taxon>Holophagales</taxon>
        <taxon>Holophagaceae</taxon>
        <taxon>Mesoterricola</taxon>
    </lineage>
</organism>
<dbReference type="FunFam" id="3.30.565.10:FF:000016">
    <property type="entry name" value="Chemotaxis protein CheA, putative"/>
    <property type="match status" value="1"/>
</dbReference>
<evidence type="ECO:0000256" key="5">
    <source>
        <dbReference type="ARBA" id="ARBA00022777"/>
    </source>
</evidence>
<dbReference type="RefSeq" id="WP_316410161.1">
    <property type="nucleotide sequence ID" value="NZ_AP027081.1"/>
</dbReference>
<sequence>MVSLADESIIAEFVAESREHLSVVEPDLLAMEDLGAKVSQEVINRVFRAIHSLKGGAGFFSFESLKKLSHAMEGVLMLVRDGKLQPTPDLMDCLFTGVDRLRAMLDDIHASDDVPFAKELAALEAILGGQGVNLGETVKGREKGTKRDFDLDAESVRSALKRGMNLFRAVAYLHRDIRDQGLAPLAFLNNALSVGTCLDAFIDIEAIADLEHCLEQDLPVTLLFATVLEPDLAAMALKLPTDQVKVLEVKALKESLKARPKAEKAPAPAPPPAPAAPEAPAEALVEAEAEARTPREGAKDTANETLRVRVDLLTNLMNLAGELVLGRNQLVRAINDYRHEIPGLGAILQNVNQVTTEMQEGIMQTRMQPIGTVFNRFPRIIRDMSRQLSKQIEVQIEGAEVELDKSIVEMLVDPLTHIIRNCADHALETPADRKRAGKNPTGVIHLHAYHEGGQINIAVHDDGRGIDARKVLDKALAKGLVSKAQAAEMTDREIVHLIFAPGFSTAEQVSDISGRGVGMDVVRTNVEKLGGHVEVETEVGMGTTVRLRLPLTLAIIPSMIVGVAEHRFAIPQVNVVEFVWVKASEVAQRIEQVQGALVLRLRDQLLPLVRLADILDIPRTYQDPGTGEPLPDRRNAIADRREAEEVPAGRGEDRRKDWRSDYNIIVLRVGKNQYGIIVDELFDIEEIVVKPLSSFIQNTKCFSGATILGDGRVIMILDAGGVAAASQLHFTDLQAEELRRAEEERRHAALKASRRRSVILFEGARGERFAVPQDHVLRLERILLGRIEHIGDREYIEYRGEGLPLVRLDQHLDVRPLDAALQELFLVIPKVPGQDSTARPPAGILISEILDALDVEVELKPVEFKGPGLLGSAVVQDHLTLFLDPIDLLRSAGLAGGAA</sequence>
<keyword evidence="3 6" id="KW-0597">Phosphoprotein</keyword>
<dbReference type="InterPro" id="IPR036641">
    <property type="entry name" value="HPT_dom_sf"/>
</dbReference>
<dbReference type="InterPro" id="IPR003594">
    <property type="entry name" value="HATPase_dom"/>
</dbReference>
<dbReference type="CDD" id="cd00088">
    <property type="entry name" value="HPT"/>
    <property type="match status" value="1"/>
</dbReference>
<dbReference type="InterPro" id="IPR002545">
    <property type="entry name" value="CheW-lke_dom"/>
</dbReference>
<feature type="region of interest" description="Disordered" evidence="7">
    <location>
        <begin position="622"/>
        <end position="654"/>
    </location>
</feature>
<gene>
    <name evidence="11" type="ORF">METESE_21870</name>
</gene>
<evidence type="ECO:0000256" key="7">
    <source>
        <dbReference type="SAM" id="MobiDB-lite"/>
    </source>
</evidence>
<dbReference type="SUPFAM" id="SSF50341">
    <property type="entry name" value="CheW-like"/>
    <property type="match status" value="2"/>
</dbReference>
<dbReference type="Gene3D" id="2.30.30.40">
    <property type="entry name" value="SH3 Domains"/>
    <property type="match status" value="1"/>
</dbReference>
<feature type="modified residue" description="Phosphohistidine" evidence="6">
    <location>
        <position position="51"/>
    </location>
</feature>